<keyword evidence="5" id="KW-0520">NAD</keyword>
<feature type="transmembrane region" description="Helical" evidence="6">
    <location>
        <begin position="224"/>
        <end position="243"/>
    </location>
</feature>
<protein>
    <submittedName>
        <fullName evidence="7">NADH dehydrogenase subunit H</fullName>
    </submittedName>
</protein>
<feature type="transmembrane region" description="Helical" evidence="6">
    <location>
        <begin position="99"/>
        <end position="118"/>
    </location>
</feature>
<feature type="transmembrane region" description="Helical" evidence="6">
    <location>
        <begin position="172"/>
        <end position="191"/>
    </location>
</feature>
<dbReference type="PANTHER" id="PTHR11432">
    <property type="entry name" value="NADH DEHYDROGENASE SUBUNIT 1"/>
    <property type="match status" value="1"/>
</dbReference>
<keyword evidence="2 5" id="KW-0812">Transmembrane</keyword>
<feature type="transmembrane region" description="Helical" evidence="6">
    <location>
        <begin position="282"/>
        <end position="303"/>
    </location>
</feature>
<evidence type="ECO:0000256" key="5">
    <source>
        <dbReference type="RuleBase" id="RU000471"/>
    </source>
</evidence>
<dbReference type="GO" id="GO:0009060">
    <property type="term" value="P:aerobic respiration"/>
    <property type="evidence" value="ECO:0007669"/>
    <property type="project" value="TreeGrafter"/>
</dbReference>
<dbReference type="PANTHER" id="PTHR11432:SF3">
    <property type="entry name" value="NADH-UBIQUINONE OXIDOREDUCTASE CHAIN 1"/>
    <property type="match status" value="1"/>
</dbReference>
<dbReference type="GO" id="GO:0005886">
    <property type="term" value="C:plasma membrane"/>
    <property type="evidence" value="ECO:0007669"/>
    <property type="project" value="UniProtKB-SubCell"/>
</dbReference>
<evidence type="ECO:0000313" key="8">
    <source>
        <dbReference type="Proteomes" id="UP000183076"/>
    </source>
</evidence>
<dbReference type="STRING" id="60137.SAMN04488041_109136"/>
<dbReference type="RefSeq" id="WP_074637429.1">
    <property type="nucleotide sequence ID" value="NZ_FNNB01000009.1"/>
</dbReference>
<organism evidence="7 8">
    <name type="scientific">Sulfitobacter pontiacus</name>
    <dbReference type="NCBI Taxonomy" id="60137"/>
    <lineage>
        <taxon>Bacteria</taxon>
        <taxon>Pseudomonadati</taxon>
        <taxon>Pseudomonadota</taxon>
        <taxon>Alphaproteobacteria</taxon>
        <taxon>Rhodobacterales</taxon>
        <taxon>Roseobacteraceae</taxon>
        <taxon>Sulfitobacter</taxon>
    </lineage>
</organism>
<dbReference type="AlphaFoldDB" id="A0A1H3D4P7"/>
<evidence type="ECO:0000256" key="2">
    <source>
        <dbReference type="ARBA" id="ARBA00022692"/>
    </source>
</evidence>
<dbReference type="EMBL" id="FNNB01000009">
    <property type="protein sequence ID" value="SDX60639.1"/>
    <property type="molecule type" value="Genomic_DNA"/>
</dbReference>
<evidence type="ECO:0000256" key="4">
    <source>
        <dbReference type="ARBA" id="ARBA00023136"/>
    </source>
</evidence>
<dbReference type="Pfam" id="PF00146">
    <property type="entry name" value="NADHdh"/>
    <property type="match status" value="1"/>
</dbReference>
<reference evidence="8" key="1">
    <citation type="submission" date="2016-10" db="EMBL/GenBank/DDBJ databases">
        <authorList>
            <person name="Varghese N."/>
            <person name="Submissions S."/>
        </authorList>
    </citation>
    <scope>NUCLEOTIDE SEQUENCE [LARGE SCALE GENOMIC DNA]</scope>
    <source>
        <strain evidence="8">DSM 10014</strain>
    </source>
</reference>
<feature type="transmembrane region" description="Helical" evidence="6">
    <location>
        <begin position="249"/>
        <end position="270"/>
    </location>
</feature>
<sequence>MSVALTLMIMLVFMTVGMLIAAVLDTLFYRWLAGRTGGSLLTPLYAAAAEVSRQRISTEAPDRMNWFLSISGFLTLGAIGLAVVPLGPQSAVIGLETSVVLWGACESLVVVLVFLHGWSPNSPLALIGAYRYVAIGLPIMLLSMFVLIAAALPAESLDLRAIVTSQEDLWNVIRQPLGLPLFILLGLSLTLRGPLDYADGADLAGGTSIEDSGANRAGWQVARLSMLVGFSAVAASAFLGGYLGPVLPAVVWLAFKTLTIMAVIIALSHLLARMPVARMLGLIWKVLLPIAFLDLLLAGLVALA</sequence>
<name>A0A1H3D4P7_9RHOB</name>
<evidence type="ECO:0000256" key="3">
    <source>
        <dbReference type="ARBA" id="ARBA00022989"/>
    </source>
</evidence>
<dbReference type="Proteomes" id="UP000183076">
    <property type="component" value="Unassembled WGS sequence"/>
</dbReference>
<proteinExistence type="inferred from homology"/>
<comment type="similarity">
    <text evidence="5">Belongs to the complex I subunit 1 family.</text>
</comment>
<dbReference type="InterPro" id="IPR001694">
    <property type="entry name" value="NADH_UbQ_OxRdtase_su1/FPO"/>
</dbReference>
<keyword evidence="4 6" id="KW-0472">Membrane</keyword>
<accession>A0A1H3D4P7</accession>
<feature type="transmembrane region" description="Helical" evidence="6">
    <location>
        <begin position="130"/>
        <end position="152"/>
    </location>
</feature>
<keyword evidence="3 6" id="KW-1133">Transmembrane helix</keyword>
<gene>
    <name evidence="7" type="ORF">SAMN04488041_109136</name>
</gene>
<comment type="subcellular location">
    <subcellularLocation>
        <location evidence="5">Cell membrane</location>
        <topology evidence="5">Multi-pass membrane protein</topology>
    </subcellularLocation>
    <subcellularLocation>
        <location evidence="1">Membrane</location>
        <topology evidence="1">Multi-pass membrane protein</topology>
    </subcellularLocation>
</comment>
<evidence type="ECO:0000256" key="6">
    <source>
        <dbReference type="SAM" id="Phobius"/>
    </source>
</evidence>
<feature type="transmembrane region" description="Helical" evidence="6">
    <location>
        <begin position="64"/>
        <end position="87"/>
    </location>
</feature>
<dbReference type="GO" id="GO:0003954">
    <property type="term" value="F:NADH dehydrogenase activity"/>
    <property type="evidence" value="ECO:0007669"/>
    <property type="project" value="TreeGrafter"/>
</dbReference>
<evidence type="ECO:0000313" key="7">
    <source>
        <dbReference type="EMBL" id="SDX60639.1"/>
    </source>
</evidence>
<evidence type="ECO:0000256" key="1">
    <source>
        <dbReference type="ARBA" id="ARBA00004141"/>
    </source>
</evidence>